<comment type="caution">
    <text evidence="1">The sequence shown here is derived from an EMBL/GenBank/DDBJ whole genome shotgun (WGS) entry which is preliminary data.</text>
</comment>
<dbReference type="Proteomes" id="UP000223913">
    <property type="component" value="Unassembled WGS sequence"/>
</dbReference>
<sequence>MSNSLQTLQPEIVCQITEALMLTHGTTTTLEVKKELREQGFFAVQEEVSALMAGLAEERNWKFWSNGRFRVYSFAEDTDERLYHYLKKDDKSWEILVDGKWQVVSEGNAARTTPCNYQEFPSNRHAIAHAAGLLMIQESKGYVPTMPRGLNLQHRYRYREFIRQHPVSCVLSFRQGLQNEIYPAKFQLHDQVAHGALTVHRRVGYAFDLLREDARAFALPAREVNAWKVADELFEKGFFLGEAQVSESATLASGERMGRWNLLEADEAAKRTELHLKTSGIYKAEFYYKNDRRIELSYENWQPETELWPMVCLLLGIVADS</sequence>
<dbReference type="EMBL" id="PDUD01000033">
    <property type="protein sequence ID" value="PHN03249.1"/>
    <property type="molecule type" value="Genomic_DNA"/>
</dbReference>
<name>A0A2D0N514_FLAN2</name>
<dbReference type="AlphaFoldDB" id="A0A2D0N514"/>
<dbReference type="OrthoDB" id="962005at2"/>
<evidence type="ECO:0000313" key="1">
    <source>
        <dbReference type="EMBL" id="PHN03249.1"/>
    </source>
</evidence>
<evidence type="ECO:0000313" key="2">
    <source>
        <dbReference type="Proteomes" id="UP000223913"/>
    </source>
</evidence>
<proteinExistence type="predicted"/>
<protein>
    <submittedName>
        <fullName evidence="1">Uncharacterized protein</fullName>
    </submittedName>
</protein>
<dbReference type="RefSeq" id="WP_143473563.1">
    <property type="nucleotide sequence ID" value="NZ_PDUD01000033.1"/>
</dbReference>
<organism evidence="1 2">
    <name type="scientific">Flavilitoribacter nigricans (strain ATCC 23147 / DSM 23189 / NBRC 102662 / NCIMB 1420 / SS-2)</name>
    <name type="common">Lewinella nigricans</name>
    <dbReference type="NCBI Taxonomy" id="1122177"/>
    <lineage>
        <taxon>Bacteria</taxon>
        <taxon>Pseudomonadati</taxon>
        <taxon>Bacteroidota</taxon>
        <taxon>Saprospiria</taxon>
        <taxon>Saprospirales</taxon>
        <taxon>Lewinellaceae</taxon>
        <taxon>Flavilitoribacter</taxon>
    </lineage>
</organism>
<reference evidence="1 2" key="1">
    <citation type="submission" date="2017-10" db="EMBL/GenBank/DDBJ databases">
        <title>The draft genome sequence of Lewinella nigricans NBRC 102662.</title>
        <authorList>
            <person name="Wang K."/>
        </authorList>
    </citation>
    <scope>NUCLEOTIDE SEQUENCE [LARGE SCALE GENOMIC DNA]</scope>
    <source>
        <strain evidence="1 2">NBRC 102662</strain>
    </source>
</reference>
<accession>A0A2D0N514</accession>
<keyword evidence="2" id="KW-1185">Reference proteome</keyword>
<gene>
    <name evidence="1" type="ORF">CRP01_28050</name>
</gene>